<proteinExistence type="predicted"/>
<dbReference type="PANTHER" id="PTHR33600">
    <property type="entry name" value="PLASTID DIVISION PROTEIN PDV2"/>
    <property type="match status" value="1"/>
</dbReference>
<reference evidence="1 2" key="1">
    <citation type="journal article" date="2021" name="Commun. Biol.">
        <title>The genome of Shorea leprosula (Dipterocarpaceae) highlights the ecological relevance of drought in aseasonal tropical rainforests.</title>
        <authorList>
            <person name="Ng K.K.S."/>
            <person name="Kobayashi M.J."/>
            <person name="Fawcett J.A."/>
            <person name="Hatakeyama M."/>
            <person name="Paape T."/>
            <person name="Ng C.H."/>
            <person name="Ang C.C."/>
            <person name="Tnah L.H."/>
            <person name="Lee C.T."/>
            <person name="Nishiyama T."/>
            <person name="Sese J."/>
            <person name="O'Brien M.J."/>
            <person name="Copetti D."/>
            <person name="Mohd Noor M.I."/>
            <person name="Ong R.C."/>
            <person name="Putra M."/>
            <person name="Sireger I.Z."/>
            <person name="Indrioko S."/>
            <person name="Kosugi Y."/>
            <person name="Izuno A."/>
            <person name="Isagi Y."/>
            <person name="Lee S.L."/>
            <person name="Shimizu K.K."/>
        </authorList>
    </citation>
    <scope>NUCLEOTIDE SEQUENCE [LARGE SCALE GENOMIC DNA]</scope>
    <source>
        <strain evidence="1">214</strain>
    </source>
</reference>
<evidence type="ECO:0000313" key="1">
    <source>
        <dbReference type="EMBL" id="GKV52813.1"/>
    </source>
</evidence>
<dbReference type="GO" id="GO:0010020">
    <property type="term" value="P:chloroplast fission"/>
    <property type="evidence" value="ECO:0007669"/>
    <property type="project" value="InterPro"/>
</dbReference>
<dbReference type="Proteomes" id="UP001054252">
    <property type="component" value="Unassembled WGS sequence"/>
</dbReference>
<dbReference type="PANTHER" id="PTHR33600:SF5">
    <property type="entry name" value="PLASTID DIVISION PROTEIN PDV1"/>
    <property type="match status" value="1"/>
</dbReference>
<accession>A0AAV5MS49</accession>
<dbReference type="AlphaFoldDB" id="A0AAV5MS49"/>
<dbReference type="EMBL" id="BPVZ01000876">
    <property type="protein sequence ID" value="GKV52813.1"/>
    <property type="molecule type" value="Genomic_DNA"/>
</dbReference>
<name>A0AAV5MS49_9ROSI</name>
<organism evidence="1 2">
    <name type="scientific">Rubroshorea leprosula</name>
    <dbReference type="NCBI Taxonomy" id="152421"/>
    <lineage>
        <taxon>Eukaryota</taxon>
        <taxon>Viridiplantae</taxon>
        <taxon>Streptophyta</taxon>
        <taxon>Embryophyta</taxon>
        <taxon>Tracheophyta</taxon>
        <taxon>Spermatophyta</taxon>
        <taxon>Magnoliopsida</taxon>
        <taxon>eudicotyledons</taxon>
        <taxon>Gunneridae</taxon>
        <taxon>Pentapetalae</taxon>
        <taxon>rosids</taxon>
        <taxon>malvids</taxon>
        <taxon>Malvales</taxon>
        <taxon>Dipterocarpaceae</taxon>
        <taxon>Rubroshorea</taxon>
    </lineage>
</organism>
<comment type="caution">
    <text evidence="1">The sequence shown here is derived from an EMBL/GenBank/DDBJ whole genome shotgun (WGS) entry which is preliminary data.</text>
</comment>
<dbReference type="InterPro" id="IPR038939">
    <property type="entry name" value="PDV1/PDV2"/>
</dbReference>
<gene>
    <name evidence="1" type="ORF">SLEP1_g59373</name>
</gene>
<sequence length="229" mass="26378">MPLCSPLLMELNYEKLQSLIETAWALNHKLNSEIENTISFCRFCSDHGRFCHVPEVPFQEREKLIAIRDSLKDVQNILLYIQRLWSWQEIDRRAALVRLEESRLFLLKAVARYRGRELDVVKEVNAFGWNMKQSAATEDSVRNKKRRISSFMVCCIGILVNPSNWMNAAGFAVKLFLISATLSSTIHFRHAKQGSRKIVTIMDSTESERRIDTLPTLSKSPLDVFCGRG</sequence>
<evidence type="ECO:0000313" key="2">
    <source>
        <dbReference type="Proteomes" id="UP001054252"/>
    </source>
</evidence>
<keyword evidence="2" id="KW-1185">Reference proteome</keyword>
<protein>
    <submittedName>
        <fullName evidence="1">Uncharacterized protein</fullName>
    </submittedName>
</protein>